<name>A0ABR2UQF0_9PEZI</name>
<evidence type="ECO:0000256" key="1">
    <source>
        <dbReference type="SAM" id="MobiDB-lite"/>
    </source>
</evidence>
<dbReference type="Proteomes" id="UP001408356">
    <property type="component" value="Unassembled WGS sequence"/>
</dbReference>
<organism evidence="2 3">
    <name type="scientific">Seiridium unicorne</name>
    <dbReference type="NCBI Taxonomy" id="138068"/>
    <lineage>
        <taxon>Eukaryota</taxon>
        <taxon>Fungi</taxon>
        <taxon>Dikarya</taxon>
        <taxon>Ascomycota</taxon>
        <taxon>Pezizomycotina</taxon>
        <taxon>Sordariomycetes</taxon>
        <taxon>Xylariomycetidae</taxon>
        <taxon>Amphisphaeriales</taxon>
        <taxon>Sporocadaceae</taxon>
        <taxon>Seiridium</taxon>
    </lineage>
</organism>
<proteinExistence type="predicted"/>
<evidence type="ECO:0000313" key="2">
    <source>
        <dbReference type="EMBL" id="KAK9416757.1"/>
    </source>
</evidence>
<sequence>MASIVSGLPSTIQTSRPGPAKRGPPNARPLLMWSPQGRIFYMVGVKFPEAVINGFYSMGEGGPAKELFNEWSSQANDFIHFTWYDGTFGGVYGKGGDPLTEGKIGFAVQCAEGSTNQEMQHVIKDILNWAQSVENVGVKVLQVANDYFDVGTIGAGGSGASKRSRSNTCPAKQSLMQYADREVQADIDINKNVRFAGNATSLETGRLLIGDGEERHASDIEVISSHTLIRYTR</sequence>
<protein>
    <submittedName>
        <fullName evidence="2">Uncharacterized protein</fullName>
    </submittedName>
</protein>
<dbReference type="EMBL" id="JARVKF010000404">
    <property type="protein sequence ID" value="KAK9416757.1"/>
    <property type="molecule type" value="Genomic_DNA"/>
</dbReference>
<accession>A0ABR2UQF0</accession>
<reference evidence="2 3" key="1">
    <citation type="journal article" date="2024" name="J. Plant Pathol.">
        <title>Sequence and assembly of the genome of Seiridium unicorne, isolate CBS 538.82, causal agent of cypress canker disease.</title>
        <authorList>
            <person name="Scali E."/>
            <person name="Rocca G.D."/>
            <person name="Danti R."/>
            <person name="Garbelotto M."/>
            <person name="Barberini S."/>
            <person name="Baroncelli R."/>
            <person name="Emiliani G."/>
        </authorList>
    </citation>
    <scope>NUCLEOTIDE SEQUENCE [LARGE SCALE GENOMIC DNA]</scope>
    <source>
        <strain evidence="2 3">BM-138-508</strain>
    </source>
</reference>
<comment type="caution">
    <text evidence="2">The sequence shown here is derived from an EMBL/GenBank/DDBJ whole genome shotgun (WGS) entry which is preliminary data.</text>
</comment>
<gene>
    <name evidence="2" type="ORF">SUNI508_09455</name>
</gene>
<evidence type="ECO:0000313" key="3">
    <source>
        <dbReference type="Proteomes" id="UP001408356"/>
    </source>
</evidence>
<keyword evidence="3" id="KW-1185">Reference proteome</keyword>
<feature type="region of interest" description="Disordered" evidence="1">
    <location>
        <begin position="1"/>
        <end position="28"/>
    </location>
</feature>